<sequence>MTAPVFHFGAHAIPSGVSRRSGAVDADQLIQTGRQIVS</sequence>
<proteinExistence type="predicted"/>
<dbReference type="Proteomes" id="UP000198460">
    <property type="component" value="Unassembled WGS sequence"/>
</dbReference>
<gene>
    <name evidence="1" type="ORF">BSIN_2919</name>
</gene>
<protein>
    <submittedName>
        <fullName evidence="1">Uncharacterized protein</fullName>
    </submittedName>
</protein>
<name>A0A238H3W9_9BURK</name>
<organism evidence="1 2">
    <name type="scientific">Burkholderia singularis</name>
    <dbReference type="NCBI Taxonomy" id="1503053"/>
    <lineage>
        <taxon>Bacteria</taxon>
        <taxon>Pseudomonadati</taxon>
        <taxon>Pseudomonadota</taxon>
        <taxon>Betaproteobacteria</taxon>
        <taxon>Burkholderiales</taxon>
        <taxon>Burkholderiaceae</taxon>
        <taxon>Burkholderia</taxon>
        <taxon>pseudomallei group</taxon>
    </lineage>
</organism>
<dbReference type="EMBL" id="FXAN01000044">
    <property type="protein sequence ID" value="SMF99733.1"/>
    <property type="molecule type" value="Genomic_DNA"/>
</dbReference>
<reference evidence="1 2" key="1">
    <citation type="submission" date="2017-04" db="EMBL/GenBank/DDBJ databases">
        <authorList>
            <person name="Afonso C.L."/>
            <person name="Miller P.J."/>
            <person name="Scott M.A."/>
            <person name="Spackman E."/>
            <person name="Goraichik I."/>
            <person name="Dimitrov K.M."/>
            <person name="Suarez D.L."/>
            <person name="Swayne D.E."/>
        </authorList>
    </citation>
    <scope>NUCLEOTIDE SEQUENCE [LARGE SCALE GENOMIC DNA]</scope>
    <source>
        <strain evidence="1">LMG 28154</strain>
    </source>
</reference>
<dbReference type="AlphaFoldDB" id="A0A238H3W9"/>
<evidence type="ECO:0000313" key="2">
    <source>
        <dbReference type="Proteomes" id="UP000198460"/>
    </source>
</evidence>
<evidence type="ECO:0000313" key="1">
    <source>
        <dbReference type="EMBL" id="SMF99733.1"/>
    </source>
</evidence>
<accession>A0A238H3W9</accession>